<keyword evidence="6 7" id="KW-0472">Membrane</keyword>
<feature type="transmembrane region" description="Helical" evidence="7">
    <location>
        <begin position="373"/>
        <end position="391"/>
    </location>
</feature>
<evidence type="ECO:0000256" key="2">
    <source>
        <dbReference type="ARBA" id="ARBA00008017"/>
    </source>
</evidence>
<dbReference type="PANTHER" id="PTHR30566">
    <property type="entry name" value="YNAI-RELATED MECHANOSENSITIVE ION CHANNEL"/>
    <property type="match status" value="1"/>
</dbReference>
<keyword evidence="5 7" id="KW-1133">Transmembrane helix</keyword>
<dbReference type="InterPro" id="IPR006685">
    <property type="entry name" value="MscS_channel_2nd"/>
</dbReference>
<dbReference type="GO" id="GO:0005886">
    <property type="term" value="C:plasma membrane"/>
    <property type="evidence" value="ECO:0007669"/>
    <property type="project" value="UniProtKB-SubCell"/>
</dbReference>
<feature type="domain" description="Mechanosensitive ion channel MscS" evidence="8">
    <location>
        <begin position="394"/>
        <end position="459"/>
    </location>
</feature>
<dbReference type="InterPro" id="IPR011066">
    <property type="entry name" value="MscS_channel_C_sf"/>
</dbReference>
<dbReference type="GO" id="GO:0008381">
    <property type="term" value="F:mechanosensitive monoatomic ion channel activity"/>
    <property type="evidence" value="ECO:0007669"/>
    <property type="project" value="UniProtKB-ARBA"/>
</dbReference>
<dbReference type="Gene3D" id="2.30.30.60">
    <property type="match status" value="1"/>
</dbReference>
<dbReference type="InterPro" id="IPR011014">
    <property type="entry name" value="MscS_channel_TM-2"/>
</dbReference>
<dbReference type="STRING" id="1317125.SAMN05444128_0601"/>
<dbReference type="SUPFAM" id="SSF50182">
    <property type="entry name" value="Sm-like ribonucleoproteins"/>
    <property type="match status" value="1"/>
</dbReference>
<keyword evidence="3" id="KW-1003">Cell membrane</keyword>
<feature type="transmembrane region" description="Helical" evidence="7">
    <location>
        <begin position="306"/>
        <end position="323"/>
    </location>
</feature>
<dbReference type="Gene3D" id="1.10.287.1260">
    <property type="match status" value="1"/>
</dbReference>
<dbReference type="PANTHER" id="PTHR30566:SF5">
    <property type="entry name" value="MECHANOSENSITIVE ION CHANNEL PROTEIN 1, MITOCHONDRIAL-RELATED"/>
    <property type="match status" value="1"/>
</dbReference>
<dbReference type="Pfam" id="PF00924">
    <property type="entry name" value="MS_channel_2nd"/>
    <property type="match status" value="1"/>
</dbReference>
<proteinExistence type="inferred from homology"/>
<feature type="domain" description="Mechanosensitive ion channel MscS C-terminal" evidence="9">
    <location>
        <begin position="472"/>
        <end position="550"/>
    </location>
</feature>
<feature type="transmembrane region" description="Helical" evidence="7">
    <location>
        <begin position="229"/>
        <end position="258"/>
    </location>
</feature>
<evidence type="ECO:0000256" key="4">
    <source>
        <dbReference type="ARBA" id="ARBA00022692"/>
    </source>
</evidence>
<dbReference type="InterPro" id="IPR049278">
    <property type="entry name" value="MS_channel_C"/>
</dbReference>
<dbReference type="InterPro" id="IPR010920">
    <property type="entry name" value="LSM_dom_sf"/>
</dbReference>
<evidence type="ECO:0000259" key="8">
    <source>
        <dbReference type="Pfam" id="PF00924"/>
    </source>
</evidence>
<evidence type="ECO:0000256" key="7">
    <source>
        <dbReference type="SAM" id="Phobius"/>
    </source>
</evidence>
<feature type="transmembrane region" description="Helical" evidence="7">
    <location>
        <begin position="343"/>
        <end position="367"/>
    </location>
</feature>
<protein>
    <submittedName>
        <fullName evidence="10">MscS family membrane protein</fullName>
    </submittedName>
</protein>
<reference evidence="11" key="1">
    <citation type="submission" date="2017-01" db="EMBL/GenBank/DDBJ databases">
        <authorList>
            <person name="Varghese N."/>
            <person name="Submissions S."/>
        </authorList>
    </citation>
    <scope>NUCLEOTIDE SEQUENCE [LARGE SCALE GENOMIC DNA]</scope>
    <source>
        <strain evidence="11">LP100</strain>
    </source>
</reference>
<dbReference type="InterPro" id="IPR023408">
    <property type="entry name" value="MscS_beta-dom_sf"/>
</dbReference>
<organism evidence="10 11">
    <name type="scientific">Pontibacter indicus</name>
    <dbReference type="NCBI Taxonomy" id="1317125"/>
    <lineage>
        <taxon>Bacteria</taxon>
        <taxon>Pseudomonadati</taxon>
        <taxon>Bacteroidota</taxon>
        <taxon>Cytophagia</taxon>
        <taxon>Cytophagales</taxon>
        <taxon>Hymenobacteraceae</taxon>
        <taxon>Pontibacter</taxon>
    </lineage>
</organism>
<dbReference type="Proteomes" id="UP000187181">
    <property type="component" value="Unassembled WGS sequence"/>
</dbReference>
<sequence>MLQKQTFLTNALSSFTSLHHMLFTSDHYIPPATGQKFTRIIWLLALMLFTLPAESYAQEETPDTAAVVAAPEWPEDSLGRRSPRGTVTGFIKAVADGDYTRAAFYLNLQTATDTIKDGAMMAQALQRMLDQRSKTLPRSWISNLPEGDLKDDLSPNLERVGTATVNEQNVDILLEKTEGPAGGPIWLVAYETLRQVPVEEAAPSETVIEKTLPGFLEENRWGGAPAGHWLGMLVIGVVAYLLAWSITSGLIFLISYIWRKTRNEPTYGFIRAFSLPVRLYLAAVLLVYLSQRLGISFVLRQRFSELTIIIGLIAVLLLLWRLVDVITSFSRRRLVDRRNMAGISIVLFLQRGAKIALVVFGVIFILSTLGFDVTTGLAALGIGGIALALGAQKTVENFVGSVTLIADQPIRVGDFCKVGDTSGTVEQIGMRSTRLRTTERTIVTIPNGDFSSQKIENFAHRDRFLFNPVLRLRYDTTPPQIQAVLRSLRETLTAHPKIDKTSARVRLTEITTDALKIEVFSYILTSDFNEHLEVKEGLLLTMMDAVNTKGKGFALPVQQLLVSNDGAGTEEKKEKSL</sequence>
<keyword evidence="4 7" id="KW-0812">Transmembrane</keyword>
<comment type="similarity">
    <text evidence="2">Belongs to the MscS (TC 1.A.23) family.</text>
</comment>
<keyword evidence="11" id="KW-1185">Reference proteome</keyword>
<evidence type="ECO:0000313" key="10">
    <source>
        <dbReference type="EMBL" id="SIT78245.1"/>
    </source>
</evidence>
<evidence type="ECO:0000313" key="11">
    <source>
        <dbReference type="Proteomes" id="UP000187181"/>
    </source>
</evidence>
<dbReference type="EMBL" id="FTPP01000001">
    <property type="protein sequence ID" value="SIT78245.1"/>
    <property type="molecule type" value="Genomic_DNA"/>
</dbReference>
<evidence type="ECO:0000259" key="9">
    <source>
        <dbReference type="Pfam" id="PF21082"/>
    </source>
</evidence>
<evidence type="ECO:0000256" key="3">
    <source>
        <dbReference type="ARBA" id="ARBA00022475"/>
    </source>
</evidence>
<dbReference type="Pfam" id="PF21082">
    <property type="entry name" value="MS_channel_3rd"/>
    <property type="match status" value="1"/>
</dbReference>
<accession>A0A1R3WK18</accession>
<dbReference type="SUPFAM" id="SSF82861">
    <property type="entry name" value="Mechanosensitive channel protein MscS (YggB), transmembrane region"/>
    <property type="match status" value="1"/>
</dbReference>
<evidence type="ECO:0000256" key="1">
    <source>
        <dbReference type="ARBA" id="ARBA00004651"/>
    </source>
</evidence>
<dbReference type="AlphaFoldDB" id="A0A1R3WK18"/>
<dbReference type="SUPFAM" id="SSF82689">
    <property type="entry name" value="Mechanosensitive channel protein MscS (YggB), C-terminal domain"/>
    <property type="match status" value="1"/>
</dbReference>
<name>A0A1R3WK18_9BACT</name>
<evidence type="ECO:0000256" key="6">
    <source>
        <dbReference type="ARBA" id="ARBA00023136"/>
    </source>
</evidence>
<comment type="subcellular location">
    <subcellularLocation>
        <location evidence="1">Cell membrane</location>
        <topology evidence="1">Multi-pass membrane protein</topology>
    </subcellularLocation>
</comment>
<gene>
    <name evidence="10" type="ORF">SAMN05444128_0601</name>
</gene>
<evidence type="ECO:0000256" key="5">
    <source>
        <dbReference type="ARBA" id="ARBA00022989"/>
    </source>
</evidence>